<sequence>MLLYWNLCCMCLWISTLMLSNCWTFNSNWSNISDCLVCLVERSSLKVSNKLRQTDKKYFLVW</sequence>
<evidence type="ECO:0000313" key="3">
    <source>
        <dbReference type="Proteomes" id="UP001153620"/>
    </source>
</evidence>
<keyword evidence="1" id="KW-0732">Signal</keyword>
<accession>A0A9N9RU43</accession>
<reference evidence="2" key="2">
    <citation type="submission" date="2022-10" db="EMBL/GenBank/DDBJ databases">
        <authorList>
            <consortium name="ENA_rothamsted_submissions"/>
            <consortium name="culmorum"/>
            <person name="King R."/>
        </authorList>
    </citation>
    <scope>NUCLEOTIDE SEQUENCE</scope>
</reference>
<evidence type="ECO:0000313" key="2">
    <source>
        <dbReference type="EMBL" id="CAG9803372.1"/>
    </source>
</evidence>
<keyword evidence="3" id="KW-1185">Reference proteome</keyword>
<protein>
    <submittedName>
        <fullName evidence="2">Uncharacterized protein</fullName>
    </submittedName>
</protein>
<proteinExistence type="predicted"/>
<reference evidence="2" key="1">
    <citation type="submission" date="2022-01" db="EMBL/GenBank/DDBJ databases">
        <authorList>
            <person name="King R."/>
        </authorList>
    </citation>
    <scope>NUCLEOTIDE SEQUENCE</scope>
</reference>
<feature type="signal peptide" evidence="1">
    <location>
        <begin position="1"/>
        <end position="24"/>
    </location>
</feature>
<organism evidence="2 3">
    <name type="scientific">Chironomus riparius</name>
    <dbReference type="NCBI Taxonomy" id="315576"/>
    <lineage>
        <taxon>Eukaryota</taxon>
        <taxon>Metazoa</taxon>
        <taxon>Ecdysozoa</taxon>
        <taxon>Arthropoda</taxon>
        <taxon>Hexapoda</taxon>
        <taxon>Insecta</taxon>
        <taxon>Pterygota</taxon>
        <taxon>Neoptera</taxon>
        <taxon>Endopterygota</taxon>
        <taxon>Diptera</taxon>
        <taxon>Nematocera</taxon>
        <taxon>Chironomoidea</taxon>
        <taxon>Chironomidae</taxon>
        <taxon>Chironominae</taxon>
        <taxon>Chironomus</taxon>
    </lineage>
</organism>
<dbReference type="Proteomes" id="UP001153620">
    <property type="component" value="Chromosome 2"/>
</dbReference>
<dbReference type="EMBL" id="OU895878">
    <property type="protein sequence ID" value="CAG9803372.1"/>
    <property type="molecule type" value="Genomic_DNA"/>
</dbReference>
<name>A0A9N9RU43_9DIPT</name>
<feature type="chain" id="PRO_5040211876" evidence="1">
    <location>
        <begin position="25"/>
        <end position="62"/>
    </location>
</feature>
<dbReference type="AlphaFoldDB" id="A0A9N9RU43"/>
<evidence type="ECO:0000256" key="1">
    <source>
        <dbReference type="SAM" id="SignalP"/>
    </source>
</evidence>
<gene>
    <name evidence="2" type="ORF">CHIRRI_LOCUS6272</name>
</gene>